<evidence type="ECO:0000256" key="1">
    <source>
        <dbReference type="SAM" id="MobiDB-lite"/>
    </source>
</evidence>
<dbReference type="PANTHER" id="PTHR34048:SF3">
    <property type="entry name" value="LOW-DENSITY RECEPTOR-LIKE PROTEIN"/>
    <property type="match status" value="1"/>
</dbReference>
<reference evidence="2 3" key="1">
    <citation type="journal article" date="2018" name="Sci. Rep.">
        <title>Genome Features and Biochemical Characteristics of a Robust, Fast Growing and Naturally Transformable Cyanobacterium Synechococcus elongatus PCC 11801 Isolated from India.</title>
        <authorList>
            <person name="Jaiswal D."/>
            <person name="Sengupta A."/>
            <person name="Sohoni S."/>
            <person name="Sengupta S."/>
            <person name="Phadnavis A.G."/>
            <person name="Pakrasi H.B."/>
            <person name="Wangikar P.P."/>
        </authorList>
    </citation>
    <scope>NUCLEOTIDE SEQUENCE [LARGE SCALE GENOMIC DNA]</scope>
    <source>
        <strain evidence="2 3">PCC 11801</strain>
    </source>
</reference>
<dbReference type="AlphaFoldDB" id="A0AAN1QPI6"/>
<feature type="compositionally biased region" description="Polar residues" evidence="1">
    <location>
        <begin position="32"/>
        <end position="43"/>
    </location>
</feature>
<proteinExistence type="predicted"/>
<dbReference type="InterPro" id="IPR040377">
    <property type="entry name" value="Ssl2009-like"/>
</dbReference>
<dbReference type="EMBL" id="CP030139">
    <property type="protein sequence ID" value="AZB73156.1"/>
    <property type="molecule type" value="Genomic_DNA"/>
</dbReference>
<dbReference type="PANTHER" id="PTHR34048">
    <property type="entry name" value="LOW-DENSITY RECEPTOR-LIKE PROTEIN"/>
    <property type="match status" value="1"/>
</dbReference>
<evidence type="ECO:0008006" key="4">
    <source>
        <dbReference type="Google" id="ProtNLM"/>
    </source>
</evidence>
<organism evidence="2 3">
    <name type="scientific">Synechococcus elongatus PCC 11801</name>
    <dbReference type="NCBI Taxonomy" id="2219813"/>
    <lineage>
        <taxon>Bacteria</taxon>
        <taxon>Bacillati</taxon>
        <taxon>Cyanobacteriota</taxon>
        <taxon>Cyanophyceae</taxon>
        <taxon>Synechococcales</taxon>
        <taxon>Synechococcaceae</taxon>
        <taxon>Synechococcus</taxon>
    </lineage>
</organism>
<evidence type="ECO:0000313" key="2">
    <source>
        <dbReference type="EMBL" id="AZB73156.1"/>
    </source>
</evidence>
<protein>
    <recommendedName>
        <fullName evidence="4">Gas vesicle protein</fullName>
    </recommendedName>
</protein>
<evidence type="ECO:0000313" key="3">
    <source>
        <dbReference type="Proteomes" id="UP000267249"/>
    </source>
</evidence>
<dbReference type="Proteomes" id="UP000267249">
    <property type="component" value="Chromosome"/>
</dbReference>
<gene>
    <name evidence="2" type="ORF">DOP62_10905</name>
</gene>
<sequence length="91" mass="9616">MSQPNRFAGGFLLGAVFGGILGGILGVTLSQRQAADSDQNLSGDSDDGTEGPMDNTRRGLEDKIAQLSEAIDDVQQQLRNVQPLADLNVDD</sequence>
<feature type="region of interest" description="Disordered" evidence="1">
    <location>
        <begin position="32"/>
        <end position="61"/>
    </location>
</feature>
<accession>A0AAN1QPI6</accession>
<dbReference type="RefSeq" id="WP_208673649.1">
    <property type="nucleotide sequence ID" value="NZ_CP030139.2"/>
</dbReference>
<name>A0AAN1QPI6_SYNEL</name>